<accession>A0AAN8J983</accession>
<feature type="signal peptide" evidence="1">
    <location>
        <begin position="1"/>
        <end position="20"/>
    </location>
</feature>
<organism evidence="2 3">
    <name type="scientific">Patella caerulea</name>
    <name type="common">Rayed Mediterranean limpet</name>
    <dbReference type="NCBI Taxonomy" id="87958"/>
    <lineage>
        <taxon>Eukaryota</taxon>
        <taxon>Metazoa</taxon>
        <taxon>Spiralia</taxon>
        <taxon>Lophotrochozoa</taxon>
        <taxon>Mollusca</taxon>
        <taxon>Gastropoda</taxon>
        <taxon>Patellogastropoda</taxon>
        <taxon>Patelloidea</taxon>
        <taxon>Patellidae</taxon>
        <taxon>Patella</taxon>
    </lineage>
</organism>
<feature type="chain" id="PRO_5042923554" evidence="1">
    <location>
        <begin position="21"/>
        <end position="197"/>
    </location>
</feature>
<sequence>MNLQVLWALTGILSVIFVNADVCDNIYTQQAALQRCYDDQGIDYVIPLATEQMKNALLNTSVVCNDPAAFIRSGLCAANISRSCAPKEVVALVPSSTQFIKSINYLCSHVAELKPDCIQSHLGEAQACALKEALKNSTDAPDFSKDFTKAICRTYTISSVCANYHLRDCGLRSRLVYRAYNEYLIPDACRHPSTIIG</sequence>
<protein>
    <submittedName>
        <fullName evidence="2">Uncharacterized protein</fullName>
    </submittedName>
</protein>
<dbReference type="EMBL" id="JAZGQO010000011">
    <property type="protein sequence ID" value="KAK6173281.1"/>
    <property type="molecule type" value="Genomic_DNA"/>
</dbReference>
<evidence type="ECO:0000313" key="3">
    <source>
        <dbReference type="Proteomes" id="UP001347796"/>
    </source>
</evidence>
<gene>
    <name evidence="2" type="ORF">SNE40_016761</name>
</gene>
<dbReference type="Proteomes" id="UP001347796">
    <property type="component" value="Unassembled WGS sequence"/>
</dbReference>
<keyword evidence="3" id="KW-1185">Reference proteome</keyword>
<name>A0AAN8J983_PATCE</name>
<comment type="caution">
    <text evidence="2">The sequence shown here is derived from an EMBL/GenBank/DDBJ whole genome shotgun (WGS) entry which is preliminary data.</text>
</comment>
<evidence type="ECO:0000313" key="2">
    <source>
        <dbReference type="EMBL" id="KAK6173281.1"/>
    </source>
</evidence>
<proteinExistence type="predicted"/>
<keyword evidence="1" id="KW-0732">Signal</keyword>
<dbReference type="AlphaFoldDB" id="A0AAN8J983"/>
<reference evidence="2 3" key="1">
    <citation type="submission" date="2024-01" db="EMBL/GenBank/DDBJ databases">
        <title>The genome of the rayed Mediterranean limpet Patella caerulea (Linnaeus, 1758).</title>
        <authorList>
            <person name="Anh-Thu Weber A."/>
            <person name="Halstead-Nussloch G."/>
        </authorList>
    </citation>
    <scope>NUCLEOTIDE SEQUENCE [LARGE SCALE GENOMIC DNA]</scope>
    <source>
        <strain evidence="2">AATW-2023a</strain>
        <tissue evidence="2">Whole specimen</tissue>
    </source>
</reference>
<evidence type="ECO:0000256" key="1">
    <source>
        <dbReference type="SAM" id="SignalP"/>
    </source>
</evidence>